<reference evidence="9" key="1">
    <citation type="submission" date="2017-05" db="EMBL/GenBank/DDBJ databases">
        <title>Physiological properties and genetic analysis related to exopolysaccharide production of fresh-water unicellular cyanobacterium Aphanothece sacrum, Suizenji Nori, that has been cultured as a food source in Japan.</title>
        <authorList>
            <person name="Kanesaki Y."/>
            <person name="Yoshikawa S."/>
            <person name="Ohki K."/>
        </authorList>
    </citation>
    <scope>NUCLEOTIDE SEQUENCE [LARGE SCALE GENOMIC DNA]</scope>
    <source>
        <strain evidence="9">FPU1</strain>
    </source>
</reference>
<gene>
    <name evidence="7" type="primary">ccmL</name>
    <name evidence="8" type="ORF">AsFPU1_0687</name>
</gene>
<evidence type="ECO:0000313" key="8">
    <source>
        <dbReference type="EMBL" id="GBF79294.1"/>
    </source>
</evidence>
<keyword evidence="9" id="KW-1185">Reference proteome</keyword>
<evidence type="ECO:0000256" key="7">
    <source>
        <dbReference type="HAMAP-Rule" id="MF_00858"/>
    </source>
</evidence>
<accession>A0A401IDJ7</accession>
<evidence type="ECO:0000313" key="9">
    <source>
        <dbReference type="Proteomes" id="UP000287247"/>
    </source>
</evidence>
<dbReference type="PANTHER" id="PTHR36539">
    <property type="entry name" value="ETHANOLAMINE UTILIZATION PROTEIN EUTN"/>
    <property type="match status" value="1"/>
</dbReference>
<sequence length="104" mass="11272">MQIAQVRGTVVSTCKTPSMTGVKLLLLQFIDAEGQALPDYEVAGDLVGAGINEWVLVSRGSAARIESGYQERPLDAMVVGIIDTITLANRQIYSKKDEYRAGNQ</sequence>
<dbReference type="HAMAP" id="MF_00858">
    <property type="entry name" value="CcmL"/>
    <property type="match status" value="1"/>
</dbReference>
<dbReference type="AlphaFoldDB" id="A0A401IDJ7"/>
<dbReference type="SUPFAM" id="SSF159133">
    <property type="entry name" value="EutN/CcmL-like"/>
    <property type="match status" value="1"/>
</dbReference>
<comment type="similarity">
    <text evidence="7">Belongs to the CcmL/EutN family. CcmL subfamily.</text>
</comment>
<organism evidence="8 9">
    <name type="scientific">Aphanothece sacrum FPU1</name>
    <dbReference type="NCBI Taxonomy" id="1920663"/>
    <lineage>
        <taxon>Bacteria</taxon>
        <taxon>Bacillati</taxon>
        <taxon>Cyanobacteriota</taxon>
        <taxon>Cyanophyceae</taxon>
        <taxon>Oscillatoriophycideae</taxon>
        <taxon>Chroococcales</taxon>
        <taxon>Aphanothecaceae</taxon>
        <taxon>Aphanothece</taxon>
    </lineage>
</organism>
<name>A0A401IDJ7_APHSA</name>
<dbReference type="OrthoDB" id="196195at2"/>
<keyword evidence="6" id="KW-1283">Bacterial microcompartment</keyword>
<evidence type="ECO:0000256" key="5">
    <source>
        <dbReference type="ARBA" id="ARBA00023669"/>
    </source>
</evidence>
<protein>
    <recommendedName>
        <fullName evidence="7">Carboxysome shell vertex protein CcmL</fullName>
    </recommendedName>
    <alternativeName>
        <fullName evidence="7">Carbon dioxide concentrating mechanism protein CcmL</fullName>
    </alternativeName>
</protein>
<dbReference type="InterPro" id="IPR036677">
    <property type="entry name" value="EutN_CcmL_sf"/>
</dbReference>
<evidence type="ECO:0000256" key="1">
    <source>
        <dbReference type="ARBA" id="ARBA00022531"/>
    </source>
</evidence>
<comment type="caution">
    <text evidence="8">The sequence shown here is derived from an EMBL/GenBank/DDBJ whole genome shotgun (WGS) entry which is preliminary data.</text>
</comment>
<comment type="function">
    <text evidence="3 7">Probably forms vertices in the carboxysome, a polyhedral inclusion where RuBisCO (ribulose bisphosphate carboxylase, rbcL-rbcS) is sequestered. Has been modeled to induce curvature upon insertion into an otherwise flat hexagonal molecular layer of CcmK subunits.</text>
</comment>
<dbReference type="RefSeq" id="WP_124977833.1">
    <property type="nucleotide sequence ID" value="NZ_BDQK01000001.1"/>
</dbReference>
<dbReference type="EMBL" id="BDQK01000001">
    <property type="protein sequence ID" value="GBF79294.1"/>
    <property type="molecule type" value="Genomic_DNA"/>
</dbReference>
<dbReference type="GO" id="GO:0015979">
    <property type="term" value="P:photosynthesis"/>
    <property type="evidence" value="ECO:0007669"/>
    <property type="project" value="UniProtKB-KW"/>
</dbReference>
<keyword evidence="5 7" id="KW-1282">Carboxysome</keyword>
<dbReference type="Gene3D" id="2.40.50.220">
    <property type="entry name" value="EutN/Ccml"/>
    <property type="match status" value="1"/>
</dbReference>
<evidence type="ECO:0000256" key="4">
    <source>
        <dbReference type="ARBA" id="ARBA00023587"/>
    </source>
</evidence>
<dbReference type="InterPro" id="IPR004992">
    <property type="entry name" value="EutN_CcmL"/>
</dbReference>
<evidence type="ECO:0000256" key="6">
    <source>
        <dbReference type="ARBA" id="ARBA00024446"/>
    </source>
</evidence>
<comment type="subcellular location">
    <subcellularLocation>
        <location evidence="4 7">Carboxysome</location>
    </subcellularLocation>
</comment>
<comment type="subunit">
    <text evidence="7">Homopentamer. Interacts with full-length CcmM.</text>
</comment>
<comment type="domain">
    <text evidence="7">The tight homopentamer forms a pore with an opening of 4-5 Angstroms in diameter which opens into a wider tunnel at the base of the truncated pyramid. The pore is positively charged.</text>
</comment>
<dbReference type="PROSITE" id="PS51932">
    <property type="entry name" value="BMV"/>
    <property type="match status" value="1"/>
</dbReference>
<evidence type="ECO:0000256" key="3">
    <source>
        <dbReference type="ARBA" id="ARBA00023569"/>
    </source>
</evidence>
<dbReference type="InterPro" id="IPR046387">
    <property type="entry name" value="CcmL"/>
</dbReference>
<dbReference type="PANTHER" id="PTHR36539:SF1">
    <property type="entry name" value="BACTERIAL MICROCOMPARTMENT SHELL VERTEX PROTEIN EUTN"/>
    <property type="match status" value="1"/>
</dbReference>
<dbReference type="GO" id="GO:0031470">
    <property type="term" value="C:carboxysome"/>
    <property type="evidence" value="ECO:0007669"/>
    <property type="project" value="UniProtKB-SubCell"/>
</dbReference>
<dbReference type="GO" id="GO:0015977">
    <property type="term" value="P:carbon fixation"/>
    <property type="evidence" value="ECO:0007669"/>
    <property type="project" value="UniProtKB-UniRule"/>
</dbReference>
<dbReference type="Proteomes" id="UP000287247">
    <property type="component" value="Unassembled WGS sequence"/>
</dbReference>
<proteinExistence type="inferred from homology"/>
<dbReference type="Pfam" id="PF03319">
    <property type="entry name" value="EutN_CcmL"/>
    <property type="match status" value="1"/>
</dbReference>
<keyword evidence="2 7" id="KW-0120">Carbon dioxide fixation</keyword>
<evidence type="ECO:0000256" key="2">
    <source>
        <dbReference type="ARBA" id="ARBA00023300"/>
    </source>
</evidence>
<dbReference type="GO" id="GO:0043886">
    <property type="term" value="F:structural constituent of carboxysome shell"/>
    <property type="evidence" value="ECO:0007669"/>
    <property type="project" value="UniProtKB-UniRule"/>
</dbReference>
<dbReference type="CDD" id="cd01614">
    <property type="entry name" value="EutN_CcmL"/>
    <property type="match status" value="1"/>
</dbReference>
<keyword evidence="1 7" id="KW-0602">Photosynthesis</keyword>